<keyword evidence="1" id="KW-0328">Glycosyltransferase</keyword>
<dbReference type="EMBL" id="SNWH01000005">
    <property type="protein sequence ID" value="TDO10658.1"/>
    <property type="molecule type" value="Genomic_DNA"/>
</dbReference>
<sequence length="649" mass="72058">MVVGATIFDAEKGTFKLRDHWKTIEEKHNKVVKVNDGVLTHHLIATKSIIRNQMTAQEEGTWYGLYTKALKEFKPDLVWFYGGQTLDMLIPDEARSRGIPSAAYLVNGNYQGTRWCRDVDLIITDSQATADFYKERQGFSPVPVGTFIDPQTVLAEHHERKHLLFINPSLQKGAGIVVQMAVLLEKQRPDIKFEVVESRGNWHALVKKITAMLGEERDSLSNVTVTPNTDDMRPIYGRARLLLAPSLWWESGARVLVESMINGVPAVVTDRGGSPEMIQNGGLKIKLPEQCHEKPFTSLPKPELLQPLLDRIIQLYDDEVLYQQYVARAREVGRTRHALATSTGRLMEAFAPLVRRQAGDRKPGSPAQVDKTHQHGLSVEGRTDESRVYREVCQRFRMFTPNSAGWTGGLRALADLTQQSATATIEALSLLAAKSGLDTQVAVQDLAQLPQTLASESLTQRLAELFKEHGSDKATAHNYHLLYGHILASAGDAPTIFEIGLGLNNVDTPSNMGAKGRPGASLRAFRDCFTQGQIFGADVDKRILFEEERIKTHFIDQTNPATFTALGDWLPTDLDLLIDDGLHAPGANLNTLLFGLDRIKPGGWIVIEDILPPMLPIWKLVAQLLPHGFEPGVIKAKSSLLFVVKRTPS</sequence>
<dbReference type="InterPro" id="IPR029063">
    <property type="entry name" value="SAM-dependent_MTases_sf"/>
</dbReference>
<keyword evidence="5" id="KW-1185">Reference proteome</keyword>
<dbReference type="Pfam" id="PF13692">
    <property type="entry name" value="Glyco_trans_1_4"/>
    <property type="match status" value="1"/>
</dbReference>
<feature type="region of interest" description="Disordered" evidence="3">
    <location>
        <begin position="357"/>
        <end position="382"/>
    </location>
</feature>
<protein>
    <submittedName>
        <fullName evidence="4">Glycosyl transferase family 1</fullName>
    </submittedName>
</protein>
<evidence type="ECO:0000313" key="5">
    <source>
        <dbReference type="Proteomes" id="UP000295150"/>
    </source>
</evidence>
<evidence type="ECO:0000256" key="3">
    <source>
        <dbReference type="SAM" id="MobiDB-lite"/>
    </source>
</evidence>
<organism evidence="4 5">
    <name type="scientific">Halomonas ventosae</name>
    <dbReference type="NCBI Taxonomy" id="229007"/>
    <lineage>
        <taxon>Bacteria</taxon>
        <taxon>Pseudomonadati</taxon>
        <taxon>Pseudomonadota</taxon>
        <taxon>Gammaproteobacteria</taxon>
        <taxon>Oceanospirillales</taxon>
        <taxon>Halomonadaceae</taxon>
        <taxon>Halomonas</taxon>
    </lineage>
</organism>
<comment type="caution">
    <text evidence="4">The sequence shown here is derived from an EMBL/GenBank/DDBJ whole genome shotgun (WGS) entry which is preliminary data.</text>
</comment>
<dbReference type="PANTHER" id="PTHR12526">
    <property type="entry name" value="GLYCOSYLTRANSFERASE"/>
    <property type="match status" value="1"/>
</dbReference>
<dbReference type="Gene3D" id="3.40.50.150">
    <property type="entry name" value="Vaccinia Virus protein VP39"/>
    <property type="match status" value="1"/>
</dbReference>
<dbReference type="SUPFAM" id="SSF53335">
    <property type="entry name" value="S-adenosyl-L-methionine-dependent methyltransferases"/>
    <property type="match status" value="1"/>
</dbReference>
<dbReference type="GO" id="GO:0016757">
    <property type="term" value="F:glycosyltransferase activity"/>
    <property type="evidence" value="ECO:0007669"/>
    <property type="project" value="UniProtKB-KW"/>
</dbReference>
<reference evidence="4 5" key="1">
    <citation type="submission" date="2019-03" db="EMBL/GenBank/DDBJ databases">
        <title>Freshwater and sediment microbial communities from various areas in North America, analyzing microbe dynamics in response to fracking.</title>
        <authorList>
            <person name="Lamendella R."/>
        </authorList>
    </citation>
    <scope>NUCLEOTIDE SEQUENCE [LARGE SCALE GENOMIC DNA]</scope>
    <source>
        <strain evidence="4 5">1_TX</strain>
    </source>
</reference>
<dbReference type="SUPFAM" id="SSF53756">
    <property type="entry name" value="UDP-Glycosyltransferase/glycogen phosphorylase"/>
    <property type="match status" value="1"/>
</dbReference>
<dbReference type="AlphaFoldDB" id="A0A4R6HQK2"/>
<evidence type="ECO:0000313" key="4">
    <source>
        <dbReference type="EMBL" id="TDO10658.1"/>
    </source>
</evidence>
<dbReference type="PANTHER" id="PTHR12526:SF510">
    <property type="entry name" value="D-INOSITOL 3-PHOSPHATE GLYCOSYLTRANSFERASE"/>
    <property type="match status" value="1"/>
</dbReference>
<gene>
    <name evidence="4" type="ORF">DFO68_105183</name>
</gene>
<evidence type="ECO:0000256" key="1">
    <source>
        <dbReference type="ARBA" id="ARBA00022676"/>
    </source>
</evidence>
<evidence type="ECO:0000256" key="2">
    <source>
        <dbReference type="ARBA" id="ARBA00022679"/>
    </source>
</evidence>
<accession>A0A4R6HQK2</accession>
<name>A0A4R6HQK2_9GAMM</name>
<proteinExistence type="predicted"/>
<dbReference type="Proteomes" id="UP000295150">
    <property type="component" value="Unassembled WGS sequence"/>
</dbReference>
<dbReference type="Gene3D" id="3.40.50.2000">
    <property type="entry name" value="Glycogen Phosphorylase B"/>
    <property type="match status" value="1"/>
</dbReference>
<keyword evidence="2 4" id="KW-0808">Transferase</keyword>